<organism evidence="1 2">
    <name type="scientific">Stieleria bergensis</name>
    <dbReference type="NCBI Taxonomy" id="2528025"/>
    <lineage>
        <taxon>Bacteria</taxon>
        <taxon>Pseudomonadati</taxon>
        <taxon>Planctomycetota</taxon>
        <taxon>Planctomycetia</taxon>
        <taxon>Pirellulales</taxon>
        <taxon>Pirellulaceae</taxon>
        <taxon>Stieleria</taxon>
    </lineage>
</organism>
<proteinExistence type="predicted"/>
<dbReference type="AlphaFoldDB" id="A0A517SWR6"/>
<keyword evidence="2" id="KW-1185">Reference proteome</keyword>
<gene>
    <name evidence="1" type="ORF">SV7mr_30460</name>
</gene>
<dbReference type="EMBL" id="CP036272">
    <property type="protein sequence ID" value="QDT60523.1"/>
    <property type="molecule type" value="Genomic_DNA"/>
</dbReference>
<dbReference type="Proteomes" id="UP000315003">
    <property type="component" value="Chromosome"/>
</dbReference>
<protein>
    <submittedName>
        <fullName evidence="1">Uncharacterized protein</fullName>
    </submittedName>
</protein>
<evidence type="ECO:0000313" key="2">
    <source>
        <dbReference type="Proteomes" id="UP000315003"/>
    </source>
</evidence>
<sequence length="85" mass="9802">MQPTRVRERNTKTVKAGFTPLPSSAISAIRSPLRVYTGVDEMKLRPLKPVPLVGYVRCQNELWRFTRQCLTNEFISFPFSSFLPK</sequence>
<name>A0A517SWR6_9BACT</name>
<reference evidence="1 2" key="1">
    <citation type="submission" date="2019-02" db="EMBL/GenBank/DDBJ databases">
        <title>Deep-cultivation of Planctomycetes and their phenomic and genomic characterization uncovers novel biology.</title>
        <authorList>
            <person name="Wiegand S."/>
            <person name="Jogler M."/>
            <person name="Boedeker C."/>
            <person name="Pinto D."/>
            <person name="Vollmers J."/>
            <person name="Rivas-Marin E."/>
            <person name="Kohn T."/>
            <person name="Peeters S.H."/>
            <person name="Heuer A."/>
            <person name="Rast P."/>
            <person name="Oberbeckmann S."/>
            <person name="Bunk B."/>
            <person name="Jeske O."/>
            <person name="Meyerdierks A."/>
            <person name="Storesund J.E."/>
            <person name="Kallscheuer N."/>
            <person name="Luecker S."/>
            <person name="Lage O.M."/>
            <person name="Pohl T."/>
            <person name="Merkel B.J."/>
            <person name="Hornburger P."/>
            <person name="Mueller R.-W."/>
            <person name="Bruemmer F."/>
            <person name="Labrenz M."/>
            <person name="Spormann A.M."/>
            <person name="Op den Camp H."/>
            <person name="Overmann J."/>
            <person name="Amann R."/>
            <person name="Jetten M.S.M."/>
            <person name="Mascher T."/>
            <person name="Medema M.H."/>
            <person name="Devos D.P."/>
            <person name="Kaster A.-K."/>
            <person name="Ovreas L."/>
            <person name="Rohde M."/>
            <person name="Galperin M.Y."/>
            <person name="Jogler C."/>
        </authorList>
    </citation>
    <scope>NUCLEOTIDE SEQUENCE [LARGE SCALE GENOMIC DNA]</scope>
    <source>
        <strain evidence="1 2">SV_7m_r</strain>
    </source>
</reference>
<evidence type="ECO:0000313" key="1">
    <source>
        <dbReference type="EMBL" id="QDT60523.1"/>
    </source>
</evidence>
<accession>A0A517SWR6</accession>